<sequence length="65" mass="7677">MNLCSSGLPGLYPEDMQHIHRAELMAEARWQRRARLFTAGRWWRWLAEYAAERAERASAFRARGN</sequence>
<dbReference type="EMBL" id="JNVU01000039">
    <property type="protein sequence ID" value="KEI43333.1"/>
    <property type="molecule type" value="Genomic_DNA"/>
</dbReference>
<keyword evidence="2" id="KW-1185">Reference proteome</keyword>
<proteinExistence type="predicted"/>
<evidence type="ECO:0000313" key="2">
    <source>
        <dbReference type="Proteomes" id="UP000031419"/>
    </source>
</evidence>
<organism evidence="1 2">
    <name type="scientific">Saccharopolyspora rectivirgula</name>
    <dbReference type="NCBI Taxonomy" id="28042"/>
    <lineage>
        <taxon>Bacteria</taxon>
        <taxon>Bacillati</taxon>
        <taxon>Actinomycetota</taxon>
        <taxon>Actinomycetes</taxon>
        <taxon>Pseudonocardiales</taxon>
        <taxon>Pseudonocardiaceae</taxon>
        <taxon>Saccharopolyspora</taxon>
    </lineage>
</organism>
<evidence type="ECO:0000313" key="1">
    <source>
        <dbReference type="EMBL" id="KEI43333.1"/>
    </source>
</evidence>
<reference evidence="1 2" key="1">
    <citation type="submission" date="2014-06" db="EMBL/GenBank/DDBJ databases">
        <title>Saccharopolyspora rectivirgula DSM-43113 Genome sequencing.</title>
        <authorList>
            <person name="Barrera C."/>
            <person name="Millon L."/>
            <person name="Rognon B."/>
            <person name="Zaugg C."/>
            <person name="Monod M."/>
        </authorList>
    </citation>
    <scope>NUCLEOTIDE SEQUENCE [LARGE SCALE GENOMIC DNA]</scope>
    <source>
        <strain evidence="1 2">DSM 43113</strain>
    </source>
</reference>
<gene>
    <name evidence="1" type="ORF">GU90_16345</name>
</gene>
<comment type="caution">
    <text evidence="1">The sequence shown here is derived from an EMBL/GenBank/DDBJ whole genome shotgun (WGS) entry which is preliminary data.</text>
</comment>
<accession>A0A073AU64</accession>
<dbReference type="AlphaFoldDB" id="A0A073AU64"/>
<dbReference type="Proteomes" id="UP000031419">
    <property type="component" value="Unassembled WGS sequence"/>
</dbReference>
<protein>
    <submittedName>
        <fullName evidence="1">Uncharacterized protein</fullName>
    </submittedName>
</protein>
<name>A0A073AU64_9PSEU</name>